<organism evidence="3 4">
    <name type="scientific">Pedococcus dokdonensis</name>
    <dbReference type="NCBI Taxonomy" id="443156"/>
    <lineage>
        <taxon>Bacteria</taxon>
        <taxon>Bacillati</taxon>
        <taxon>Actinomycetota</taxon>
        <taxon>Actinomycetes</taxon>
        <taxon>Micrococcales</taxon>
        <taxon>Intrasporangiaceae</taxon>
        <taxon>Pedococcus</taxon>
    </lineage>
</organism>
<reference evidence="4" key="1">
    <citation type="submission" date="2016-10" db="EMBL/GenBank/DDBJ databases">
        <authorList>
            <person name="Varghese N."/>
            <person name="Submissions S."/>
        </authorList>
    </citation>
    <scope>NUCLEOTIDE SEQUENCE [LARGE SCALE GENOMIC DNA]</scope>
    <source>
        <strain evidence="4">DSM 22329</strain>
    </source>
</reference>
<sequence length="119" mass="12909">MIRVLGPEVPIAQVVREAQSRGADVTVVPAGSTKAESIDLFAEVLHFPDWFGRNLDALADCLHDYAEELPGEGGGSRHLVWDGVATLRRTHPEGYDDISDVLGEVTADHEGFSVTVLDR</sequence>
<dbReference type="RefSeq" id="WP_091780944.1">
    <property type="nucleotide sequence ID" value="NZ_LT629711.1"/>
</dbReference>
<dbReference type="OrthoDB" id="8859549at2"/>
<evidence type="ECO:0000313" key="3">
    <source>
        <dbReference type="EMBL" id="SDO74082.1"/>
    </source>
</evidence>
<dbReference type="InterPro" id="IPR035905">
    <property type="entry name" value="Barstar-like_sf"/>
</dbReference>
<proteinExistence type="inferred from homology"/>
<dbReference type="EMBL" id="LT629711">
    <property type="protein sequence ID" value="SDO74082.1"/>
    <property type="molecule type" value="Genomic_DNA"/>
</dbReference>
<dbReference type="Proteomes" id="UP000199077">
    <property type="component" value="Chromosome I"/>
</dbReference>
<evidence type="ECO:0000313" key="4">
    <source>
        <dbReference type="Proteomes" id="UP000199077"/>
    </source>
</evidence>
<dbReference type="InterPro" id="IPR000468">
    <property type="entry name" value="Barstar"/>
</dbReference>
<dbReference type="STRING" id="443156.SAMN04489867_0466"/>
<dbReference type="Gene3D" id="3.30.370.10">
    <property type="entry name" value="Barstar-like"/>
    <property type="match status" value="1"/>
</dbReference>
<dbReference type="SUPFAM" id="SSF52038">
    <property type="entry name" value="Barstar-related"/>
    <property type="match status" value="1"/>
</dbReference>
<gene>
    <name evidence="3" type="ORF">SAMN04489867_0466</name>
</gene>
<protein>
    <submittedName>
        <fullName evidence="3">Barstar, RNAse (Barnase) inhibitor</fullName>
    </submittedName>
</protein>
<dbReference type="Pfam" id="PF01337">
    <property type="entry name" value="Barstar"/>
    <property type="match status" value="1"/>
</dbReference>
<comment type="similarity">
    <text evidence="1">Belongs to the barstar family.</text>
</comment>
<name>A0A1H0M0S5_9MICO</name>
<evidence type="ECO:0000256" key="1">
    <source>
        <dbReference type="ARBA" id="ARBA00006845"/>
    </source>
</evidence>
<keyword evidence="4" id="KW-1185">Reference proteome</keyword>
<evidence type="ECO:0000259" key="2">
    <source>
        <dbReference type="Pfam" id="PF01337"/>
    </source>
</evidence>
<accession>A0A1H0M0S5</accession>
<feature type="domain" description="Barstar (barnase inhibitor)" evidence="2">
    <location>
        <begin position="33"/>
        <end position="116"/>
    </location>
</feature>
<dbReference type="AlphaFoldDB" id="A0A1H0M0S5"/>